<dbReference type="Gene3D" id="1.10.287.40">
    <property type="entry name" value="Serine-tRNA synthetase, tRNA binding domain"/>
    <property type="match status" value="1"/>
</dbReference>
<comment type="subcellular location">
    <subcellularLocation>
        <location evidence="1 12">Cytoplasm</location>
    </subcellularLocation>
</comment>
<comment type="caution">
    <text evidence="12">Lacks conserved residue(s) required for the propagation of feature annotation.</text>
</comment>
<sequence length="425" mass="47229">MFDIKFIRDNPDAFDAGLARRGLGPRAGEILALDEEARKYTHVLNDLQERRNAASKQIGAAKAKGDEDEFNRLRADVDAIKQQMPVAEAEQKKKQDAIRDILSGIPNIPADDVPEGKDEDANVELRTWGEPNRSNSAKEHFDIGEALGQMDFETAANMSGARFVLLKGQLARLERAIANFMLDLHTGEFNYTEVAPPLLVKDDALYGTGQLPKFTEDLFKTTGDHWLIPTAEVSLTNMVREQIVAEEELPMRLTAWTPCFRSEAGSAGRDTRGMIRLHQFSKVELVSITAPDQSKDEHERMIGCAEEVLKRLELPYRTMVLSTGDMGFGAVKTYDIEVWLPGQNAFREISSVSNCGDFQARRMNARCRPKGEKQTKFVHTLNGSGLAVGRTMVAILENYQNADGSVTVPEALRPFMGGVTKIEAK</sequence>
<dbReference type="PANTHER" id="PTHR43697:SF1">
    <property type="entry name" value="SERINE--TRNA LIGASE"/>
    <property type="match status" value="1"/>
</dbReference>
<dbReference type="InterPro" id="IPR015866">
    <property type="entry name" value="Ser-tRNA-synth_1_N"/>
</dbReference>
<dbReference type="PRINTS" id="PR00981">
    <property type="entry name" value="TRNASYNTHSER"/>
</dbReference>
<dbReference type="HAMAP" id="MF_00176">
    <property type="entry name" value="Ser_tRNA_synth_type1"/>
    <property type="match status" value="1"/>
</dbReference>
<comment type="similarity">
    <text evidence="3 12">Belongs to the class-II aminoacyl-tRNA synthetase family. Type-1 seryl-tRNA synthetase subfamily.</text>
</comment>
<evidence type="ECO:0000256" key="10">
    <source>
        <dbReference type="ARBA" id="ARBA00047929"/>
    </source>
</evidence>
<keyword evidence="7 12" id="KW-0067">ATP-binding</keyword>
<evidence type="ECO:0000256" key="5">
    <source>
        <dbReference type="ARBA" id="ARBA00022598"/>
    </source>
</evidence>
<evidence type="ECO:0000256" key="4">
    <source>
        <dbReference type="ARBA" id="ARBA00022490"/>
    </source>
</evidence>
<dbReference type="EC" id="6.1.1.11" evidence="12"/>
<keyword evidence="4 12" id="KW-0963">Cytoplasm</keyword>
<feature type="binding site" evidence="12">
    <location>
        <begin position="230"/>
        <end position="232"/>
    </location>
    <ligand>
        <name>L-serine</name>
        <dbReference type="ChEBI" id="CHEBI:33384"/>
    </ligand>
</feature>
<keyword evidence="6 12" id="KW-0547">Nucleotide-binding</keyword>
<accession>A0ABV3ZB35</accession>
<comment type="catalytic activity">
    <reaction evidence="11 12">
        <text>tRNA(Ser) + L-serine + ATP = L-seryl-tRNA(Ser) + AMP + diphosphate + H(+)</text>
        <dbReference type="Rhea" id="RHEA:12292"/>
        <dbReference type="Rhea" id="RHEA-COMP:9669"/>
        <dbReference type="Rhea" id="RHEA-COMP:9703"/>
        <dbReference type="ChEBI" id="CHEBI:15378"/>
        <dbReference type="ChEBI" id="CHEBI:30616"/>
        <dbReference type="ChEBI" id="CHEBI:33019"/>
        <dbReference type="ChEBI" id="CHEBI:33384"/>
        <dbReference type="ChEBI" id="CHEBI:78442"/>
        <dbReference type="ChEBI" id="CHEBI:78533"/>
        <dbReference type="ChEBI" id="CHEBI:456215"/>
        <dbReference type="EC" id="6.1.1.11"/>
    </reaction>
</comment>
<feature type="binding site" evidence="12">
    <location>
        <begin position="348"/>
        <end position="351"/>
    </location>
    <ligand>
        <name>ATP</name>
        <dbReference type="ChEBI" id="CHEBI:30616"/>
    </ligand>
</feature>
<evidence type="ECO:0000256" key="6">
    <source>
        <dbReference type="ARBA" id="ARBA00022741"/>
    </source>
</evidence>
<feature type="binding site" evidence="12">
    <location>
        <position position="284"/>
    </location>
    <ligand>
        <name>L-serine</name>
        <dbReference type="ChEBI" id="CHEBI:33384"/>
    </ligand>
</feature>
<comment type="caution">
    <text evidence="15">The sequence shown here is derived from an EMBL/GenBank/DDBJ whole genome shotgun (WGS) entry which is preliminary data.</text>
</comment>
<dbReference type="Pfam" id="PF00587">
    <property type="entry name" value="tRNA-synt_2b"/>
    <property type="match status" value="1"/>
</dbReference>
<dbReference type="InterPro" id="IPR045864">
    <property type="entry name" value="aa-tRNA-synth_II/BPL/LPL"/>
</dbReference>
<dbReference type="Pfam" id="PF02403">
    <property type="entry name" value="Seryl_tRNA_N"/>
    <property type="match status" value="1"/>
</dbReference>
<reference evidence="15 16" key="1">
    <citation type="submission" date="2024-05" db="EMBL/GenBank/DDBJ databases">
        <title>Three bacterial strains, DH-69, EH-24, and ECK-19 isolated from coastal sediments.</title>
        <authorList>
            <person name="Ye Y.-Q."/>
            <person name="Du Z.-J."/>
        </authorList>
    </citation>
    <scope>NUCLEOTIDE SEQUENCE [LARGE SCALE GENOMIC DNA]</scope>
    <source>
        <strain evidence="15 16">ECK-19</strain>
    </source>
</reference>
<keyword evidence="5 12" id="KW-0436">Ligase</keyword>
<dbReference type="PROSITE" id="PS50862">
    <property type="entry name" value="AA_TRNA_LIGASE_II"/>
    <property type="match status" value="1"/>
</dbReference>
<dbReference type="InterPro" id="IPR002314">
    <property type="entry name" value="aa-tRNA-synt_IIb"/>
</dbReference>
<keyword evidence="8 12" id="KW-0648">Protein biosynthesis</keyword>
<proteinExistence type="inferred from homology"/>
<dbReference type="InterPro" id="IPR006195">
    <property type="entry name" value="aa-tRNA-synth_II"/>
</dbReference>
<evidence type="ECO:0000313" key="16">
    <source>
        <dbReference type="Proteomes" id="UP001560685"/>
    </source>
</evidence>
<evidence type="ECO:0000313" key="15">
    <source>
        <dbReference type="EMBL" id="MEX6634592.1"/>
    </source>
</evidence>
<evidence type="ECO:0000256" key="7">
    <source>
        <dbReference type="ARBA" id="ARBA00022840"/>
    </source>
</evidence>
<dbReference type="Gene3D" id="3.30.930.10">
    <property type="entry name" value="Bira Bifunctional Protein, Domain 2"/>
    <property type="match status" value="1"/>
</dbReference>
<evidence type="ECO:0000256" key="1">
    <source>
        <dbReference type="ARBA" id="ARBA00004496"/>
    </source>
</evidence>
<comment type="pathway">
    <text evidence="2 12">Aminoacyl-tRNA biosynthesis; selenocysteinyl-tRNA(Sec) biosynthesis; L-seryl-tRNA(Sec) from L-serine and tRNA(Sec): step 1/1.</text>
</comment>
<dbReference type="SUPFAM" id="SSF46589">
    <property type="entry name" value="tRNA-binding arm"/>
    <property type="match status" value="1"/>
</dbReference>
<dbReference type="EMBL" id="JBEHZE010000002">
    <property type="protein sequence ID" value="MEX6634592.1"/>
    <property type="molecule type" value="Genomic_DNA"/>
</dbReference>
<evidence type="ECO:0000256" key="13">
    <source>
        <dbReference type="SAM" id="Coils"/>
    </source>
</evidence>
<dbReference type="PIRSF" id="PIRSF001529">
    <property type="entry name" value="Ser-tRNA-synth_IIa"/>
    <property type="match status" value="1"/>
</dbReference>
<comment type="catalytic activity">
    <reaction evidence="10 12">
        <text>tRNA(Sec) + L-serine + ATP = L-seryl-tRNA(Sec) + AMP + diphosphate + H(+)</text>
        <dbReference type="Rhea" id="RHEA:42580"/>
        <dbReference type="Rhea" id="RHEA-COMP:9742"/>
        <dbReference type="Rhea" id="RHEA-COMP:10128"/>
        <dbReference type="ChEBI" id="CHEBI:15378"/>
        <dbReference type="ChEBI" id="CHEBI:30616"/>
        <dbReference type="ChEBI" id="CHEBI:33019"/>
        <dbReference type="ChEBI" id="CHEBI:33384"/>
        <dbReference type="ChEBI" id="CHEBI:78442"/>
        <dbReference type="ChEBI" id="CHEBI:78533"/>
        <dbReference type="ChEBI" id="CHEBI:456215"/>
        <dbReference type="EC" id="6.1.1.11"/>
    </reaction>
</comment>
<dbReference type="NCBIfam" id="TIGR00414">
    <property type="entry name" value="serS"/>
    <property type="match status" value="1"/>
</dbReference>
<feature type="coiled-coil region" evidence="13">
    <location>
        <begin position="30"/>
        <end position="83"/>
    </location>
</feature>
<comment type="function">
    <text evidence="12">Catalyzes the attachment of serine to tRNA(Ser). Is also able to aminoacylate tRNA(Sec) with serine, to form the misacylated tRNA L-seryl-tRNA(Sec), which will be further converted into selenocysteinyl-tRNA(Sec).</text>
</comment>
<feature type="binding site" evidence="12">
    <location>
        <position position="384"/>
    </location>
    <ligand>
        <name>L-serine</name>
        <dbReference type="ChEBI" id="CHEBI:33384"/>
    </ligand>
</feature>
<evidence type="ECO:0000256" key="9">
    <source>
        <dbReference type="ARBA" id="ARBA00023146"/>
    </source>
</evidence>
<evidence type="ECO:0000256" key="11">
    <source>
        <dbReference type="ARBA" id="ARBA00048823"/>
    </source>
</evidence>
<feature type="binding site" evidence="12">
    <location>
        <begin position="261"/>
        <end position="263"/>
    </location>
    <ligand>
        <name>ATP</name>
        <dbReference type="ChEBI" id="CHEBI:30616"/>
    </ligand>
</feature>
<dbReference type="GO" id="GO:0004828">
    <property type="term" value="F:serine-tRNA ligase activity"/>
    <property type="evidence" value="ECO:0007669"/>
    <property type="project" value="UniProtKB-EC"/>
</dbReference>
<dbReference type="PANTHER" id="PTHR43697">
    <property type="entry name" value="SERYL-TRNA SYNTHETASE"/>
    <property type="match status" value="1"/>
</dbReference>
<dbReference type="InterPro" id="IPR033729">
    <property type="entry name" value="SerRS_core"/>
</dbReference>
<comment type="domain">
    <text evidence="12">Consists of two distinct domains, a catalytic core and a N-terminal extension that is involved in tRNA binding.</text>
</comment>
<protein>
    <recommendedName>
        <fullName evidence="12">Serine--tRNA ligase</fullName>
        <ecNumber evidence="12">6.1.1.11</ecNumber>
    </recommendedName>
    <alternativeName>
        <fullName evidence="12">Seryl-tRNA synthetase</fullName>
        <shortName evidence="12">SerRS</shortName>
    </alternativeName>
    <alternativeName>
        <fullName evidence="12">Seryl-tRNA(Ser/Sec) synthetase</fullName>
    </alternativeName>
</protein>
<organism evidence="15 16">
    <name type="scientific">Hyphococcus lacteus</name>
    <dbReference type="NCBI Taxonomy" id="3143536"/>
    <lineage>
        <taxon>Bacteria</taxon>
        <taxon>Pseudomonadati</taxon>
        <taxon>Pseudomonadota</taxon>
        <taxon>Alphaproteobacteria</taxon>
        <taxon>Parvularculales</taxon>
        <taxon>Parvularculaceae</taxon>
        <taxon>Hyphococcus</taxon>
    </lineage>
</organism>
<keyword evidence="16" id="KW-1185">Reference proteome</keyword>
<keyword evidence="9 12" id="KW-0030">Aminoacyl-tRNA synthetase</keyword>
<evidence type="ECO:0000256" key="8">
    <source>
        <dbReference type="ARBA" id="ARBA00022917"/>
    </source>
</evidence>
<evidence type="ECO:0000256" key="3">
    <source>
        <dbReference type="ARBA" id="ARBA00010728"/>
    </source>
</evidence>
<evidence type="ECO:0000256" key="12">
    <source>
        <dbReference type="HAMAP-Rule" id="MF_00176"/>
    </source>
</evidence>
<feature type="domain" description="Aminoacyl-transfer RNA synthetases class-II family profile" evidence="14">
    <location>
        <begin position="172"/>
        <end position="409"/>
    </location>
</feature>
<dbReference type="RefSeq" id="WP_369314638.1">
    <property type="nucleotide sequence ID" value="NZ_JBEHZE010000002.1"/>
</dbReference>
<dbReference type="InterPro" id="IPR010978">
    <property type="entry name" value="tRNA-bd_arm"/>
</dbReference>
<dbReference type="Proteomes" id="UP001560685">
    <property type="component" value="Unassembled WGS sequence"/>
</dbReference>
<evidence type="ECO:0000256" key="2">
    <source>
        <dbReference type="ARBA" id="ARBA00005045"/>
    </source>
</evidence>
<dbReference type="InterPro" id="IPR042103">
    <property type="entry name" value="SerRS_1_N_sf"/>
</dbReference>
<dbReference type="SUPFAM" id="SSF55681">
    <property type="entry name" value="Class II aaRS and biotin synthetases"/>
    <property type="match status" value="1"/>
</dbReference>
<dbReference type="InterPro" id="IPR002317">
    <property type="entry name" value="Ser-tRNA-ligase_type_1"/>
</dbReference>
<gene>
    <name evidence="12 15" type="primary">serS</name>
    <name evidence="15" type="ORF">ABFZ84_13650</name>
</gene>
<dbReference type="CDD" id="cd00770">
    <property type="entry name" value="SerRS_core"/>
    <property type="match status" value="1"/>
</dbReference>
<comment type="subunit">
    <text evidence="12">Homodimer. The tRNA molecule binds across the dimer.</text>
</comment>
<keyword evidence="13" id="KW-0175">Coiled coil</keyword>
<name>A0ABV3ZB35_9PROT</name>
<evidence type="ECO:0000259" key="14">
    <source>
        <dbReference type="PROSITE" id="PS50862"/>
    </source>
</evidence>